<dbReference type="EMBL" id="JAULSO010000001">
    <property type="protein sequence ID" value="KAK3694173.1"/>
    <property type="molecule type" value="Genomic_DNA"/>
</dbReference>
<name>A0AAE0XIR9_9PEZI</name>
<accession>A0AAE0XIR9</accession>
<reference evidence="2" key="2">
    <citation type="submission" date="2023-06" db="EMBL/GenBank/DDBJ databases">
        <authorList>
            <consortium name="Lawrence Berkeley National Laboratory"/>
            <person name="Haridas S."/>
            <person name="Hensen N."/>
            <person name="Bonometti L."/>
            <person name="Westerberg I."/>
            <person name="Brannstrom I.O."/>
            <person name="Guillou S."/>
            <person name="Cros-Aarteil S."/>
            <person name="Calhoun S."/>
            <person name="Kuo A."/>
            <person name="Mondo S."/>
            <person name="Pangilinan J."/>
            <person name="Riley R."/>
            <person name="Labutti K."/>
            <person name="Andreopoulos B."/>
            <person name="Lipzen A."/>
            <person name="Chen C."/>
            <person name="Yanf M."/>
            <person name="Daum C."/>
            <person name="Ng V."/>
            <person name="Clum A."/>
            <person name="Steindorff A."/>
            <person name="Ohm R."/>
            <person name="Martin F."/>
            <person name="Silar P."/>
            <person name="Natvig D."/>
            <person name="Lalanne C."/>
            <person name="Gautier V."/>
            <person name="Ament-Velasquez S.L."/>
            <person name="Kruys A."/>
            <person name="Hutchinson M.I."/>
            <person name="Powell A.J."/>
            <person name="Barry K."/>
            <person name="Miller A.N."/>
            <person name="Grigoriev I.V."/>
            <person name="Debuchy R."/>
            <person name="Gladieux P."/>
            <person name="Thoren M.H."/>
            <person name="Johannesson H."/>
        </authorList>
    </citation>
    <scope>NUCLEOTIDE SEQUENCE</scope>
    <source>
        <strain evidence="2">CBS 314.62</strain>
    </source>
</reference>
<protein>
    <submittedName>
        <fullName evidence="2">Uncharacterized protein</fullName>
    </submittedName>
</protein>
<proteinExistence type="predicted"/>
<organism evidence="2 3">
    <name type="scientific">Podospora appendiculata</name>
    <dbReference type="NCBI Taxonomy" id="314037"/>
    <lineage>
        <taxon>Eukaryota</taxon>
        <taxon>Fungi</taxon>
        <taxon>Dikarya</taxon>
        <taxon>Ascomycota</taxon>
        <taxon>Pezizomycotina</taxon>
        <taxon>Sordariomycetes</taxon>
        <taxon>Sordariomycetidae</taxon>
        <taxon>Sordariales</taxon>
        <taxon>Podosporaceae</taxon>
        <taxon>Podospora</taxon>
    </lineage>
</organism>
<feature type="region of interest" description="Disordered" evidence="1">
    <location>
        <begin position="61"/>
        <end position="102"/>
    </location>
</feature>
<dbReference type="AlphaFoldDB" id="A0AAE0XIR9"/>
<comment type="caution">
    <text evidence="2">The sequence shown here is derived from an EMBL/GenBank/DDBJ whole genome shotgun (WGS) entry which is preliminary data.</text>
</comment>
<evidence type="ECO:0000313" key="2">
    <source>
        <dbReference type="EMBL" id="KAK3694173.1"/>
    </source>
</evidence>
<keyword evidence="3" id="KW-1185">Reference proteome</keyword>
<dbReference type="InterPro" id="IPR046670">
    <property type="entry name" value="DUF6540"/>
</dbReference>
<dbReference type="Proteomes" id="UP001270362">
    <property type="component" value="Unassembled WGS sequence"/>
</dbReference>
<gene>
    <name evidence="2" type="ORF">B0T22DRAFT_437276</name>
</gene>
<evidence type="ECO:0000256" key="1">
    <source>
        <dbReference type="SAM" id="MobiDB-lite"/>
    </source>
</evidence>
<sequence length="140" mass="15475">METPCTPARRQLYLACFIPSRLFPAHWAMWVPSADDEHIGTLVQVIGDPLNGFVHEFERGYKSREDSRPPLLQELGSATEDSVLPDGPHDPGQGCGRGQTKPRIAIDNCQSWLSRLIDAMVAQHMIDDGARGVLKTAPKN</sequence>
<dbReference type="Pfam" id="PF20174">
    <property type="entry name" value="DUF6540"/>
    <property type="match status" value="1"/>
</dbReference>
<reference evidence="2" key="1">
    <citation type="journal article" date="2023" name="Mol. Phylogenet. Evol.">
        <title>Genome-scale phylogeny and comparative genomics of the fungal order Sordariales.</title>
        <authorList>
            <person name="Hensen N."/>
            <person name="Bonometti L."/>
            <person name="Westerberg I."/>
            <person name="Brannstrom I.O."/>
            <person name="Guillou S."/>
            <person name="Cros-Aarteil S."/>
            <person name="Calhoun S."/>
            <person name="Haridas S."/>
            <person name="Kuo A."/>
            <person name="Mondo S."/>
            <person name="Pangilinan J."/>
            <person name="Riley R."/>
            <person name="LaButti K."/>
            <person name="Andreopoulos B."/>
            <person name="Lipzen A."/>
            <person name="Chen C."/>
            <person name="Yan M."/>
            <person name="Daum C."/>
            <person name="Ng V."/>
            <person name="Clum A."/>
            <person name="Steindorff A."/>
            <person name="Ohm R.A."/>
            <person name="Martin F."/>
            <person name="Silar P."/>
            <person name="Natvig D.O."/>
            <person name="Lalanne C."/>
            <person name="Gautier V."/>
            <person name="Ament-Velasquez S.L."/>
            <person name="Kruys A."/>
            <person name="Hutchinson M.I."/>
            <person name="Powell A.J."/>
            <person name="Barry K."/>
            <person name="Miller A.N."/>
            <person name="Grigoriev I.V."/>
            <person name="Debuchy R."/>
            <person name="Gladieux P."/>
            <person name="Hiltunen Thoren M."/>
            <person name="Johannesson H."/>
        </authorList>
    </citation>
    <scope>NUCLEOTIDE SEQUENCE</scope>
    <source>
        <strain evidence="2">CBS 314.62</strain>
    </source>
</reference>
<evidence type="ECO:0000313" key="3">
    <source>
        <dbReference type="Proteomes" id="UP001270362"/>
    </source>
</evidence>